<organism evidence="1 2">
    <name type="scientific">Paenibacillus montanisoli</name>
    <dbReference type="NCBI Taxonomy" id="2081970"/>
    <lineage>
        <taxon>Bacteria</taxon>
        <taxon>Bacillati</taxon>
        <taxon>Bacillota</taxon>
        <taxon>Bacilli</taxon>
        <taxon>Bacillales</taxon>
        <taxon>Paenibacillaceae</taxon>
        <taxon>Paenibacillus</taxon>
    </lineage>
</organism>
<dbReference type="EMBL" id="QLUW01000001">
    <property type="protein sequence ID" value="RAP78085.1"/>
    <property type="molecule type" value="Genomic_DNA"/>
</dbReference>
<gene>
    <name evidence="1" type="primary">ytxJ</name>
    <name evidence="1" type="ORF">DL346_06495</name>
</gene>
<reference evidence="1 2" key="1">
    <citation type="submission" date="2018-06" db="EMBL/GenBank/DDBJ databases">
        <title>Paenibacillus montanisoli sp. nov., isolated from mountain area soil.</title>
        <authorList>
            <person name="Wu M."/>
        </authorList>
    </citation>
    <scope>NUCLEOTIDE SEQUENCE [LARGE SCALE GENOMIC DNA]</scope>
    <source>
        <strain evidence="1 2">RA17</strain>
    </source>
</reference>
<dbReference type="OrthoDB" id="677051at2"/>
<dbReference type="AlphaFoldDB" id="A0A328UAY5"/>
<dbReference type="Pfam" id="PF11009">
    <property type="entry name" value="BrxC"/>
    <property type="match status" value="1"/>
</dbReference>
<protein>
    <submittedName>
        <fullName evidence="1">Bacillithiol system redox-active protein YtxJ</fullName>
    </submittedName>
</protein>
<keyword evidence="2" id="KW-1185">Reference proteome</keyword>
<dbReference type="RefSeq" id="WP_112881210.1">
    <property type="nucleotide sequence ID" value="NZ_QLUW01000001.1"/>
</dbReference>
<dbReference type="InterPro" id="IPR022551">
    <property type="entry name" value="BrxC"/>
</dbReference>
<evidence type="ECO:0000313" key="2">
    <source>
        <dbReference type="Proteomes" id="UP000249260"/>
    </source>
</evidence>
<dbReference type="Gene3D" id="3.40.30.10">
    <property type="entry name" value="Glutaredoxin"/>
    <property type="match status" value="1"/>
</dbReference>
<evidence type="ECO:0000313" key="1">
    <source>
        <dbReference type="EMBL" id="RAP78085.1"/>
    </source>
</evidence>
<dbReference type="NCBIfam" id="TIGR04019">
    <property type="entry name" value="B_thiol_YtxJ"/>
    <property type="match status" value="1"/>
</dbReference>
<sequence length="118" mass="13315">MKLPPPMITAEQWEEAYNGSFEQPLLVFKHSTSCSISSGAYDELSAWLEDAVRLSLRPAMVLVPDNRPLSNLISETLSLKHESPQLILVKGGKVSWHTSHWRITYSTLDEHLGTHCEK</sequence>
<dbReference type="Proteomes" id="UP000249260">
    <property type="component" value="Unassembled WGS sequence"/>
</dbReference>
<proteinExistence type="predicted"/>
<accession>A0A328UAY5</accession>
<comment type="caution">
    <text evidence="1">The sequence shown here is derived from an EMBL/GenBank/DDBJ whole genome shotgun (WGS) entry which is preliminary data.</text>
</comment>
<name>A0A328UAY5_9BACL</name>